<organism evidence="6 7">
    <name type="scientific">Streptosporangium oxazolinicum</name>
    <dbReference type="NCBI Taxonomy" id="909287"/>
    <lineage>
        <taxon>Bacteria</taxon>
        <taxon>Bacillati</taxon>
        <taxon>Actinomycetota</taxon>
        <taxon>Actinomycetes</taxon>
        <taxon>Streptosporangiales</taxon>
        <taxon>Streptosporangiaceae</taxon>
        <taxon>Streptosporangium</taxon>
    </lineage>
</organism>
<evidence type="ECO:0000313" key="7">
    <source>
        <dbReference type="Proteomes" id="UP001501251"/>
    </source>
</evidence>
<gene>
    <name evidence="6" type="primary">ilvE</name>
    <name evidence="6" type="ORF">GCM10022252_16940</name>
</gene>
<comment type="cofactor">
    <cofactor evidence="1 5">
        <name>pyridoxal 5'-phosphate</name>
        <dbReference type="ChEBI" id="CHEBI:597326"/>
    </cofactor>
</comment>
<dbReference type="InterPro" id="IPR001544">
    <property type="entry name" value="Aminotrans_IV"/>
</dbReference>
<evidence type="ECO:0000256" key="5">
    <source>
        <dbReference type="RuleBase" id="RU004516"/>
    </source>
</evidence>
<dbReference type="InterPro" id="IPR036038">
    <property type="entry name" value="Aminotransferase-like"/>
</dbReference>
<dbReference type="Gene3D" id="3.30.470.10">
    <property type="match status" value="1"/>
</dbReference>
<evidence type="ECO:0000256" key="1">
    <source>
        <dbReference type="ARBA" id="ARBA00001933"/>
    </source>
</evidence>
<dbReference type="SUPFAM" id="SSF56752">
    <property type="entry name" value="D-aminoacid aminotransferase-like PLP-dependent enzymes"/>
    <property type="match status" value="1"/>
</dbReference>
<evidence type="ECO:0000256" key="3">
    <source>
        <dbReference type="ARBA" id="ARBA00022898"/>
    </source>
</evidence>
<accession>A0ABP8ALI7</accession>
<name>A0ABP8ALI7_9ACTN</name>
<comment type="similarity">
    <text evidence="2 4">Belongs to the class-IV pyridoxal-phosphate-dependent aminotransferase family.</text>
</comment>
<evidence type="ECO:0000313" key="6">
    <source>
        <dbReference type="EMBL" id="GAA4185872.1"/>
    </source>
</evidence>
<dbReference type="PROSITE" id="PS00770">
    <property type="entry name" value="AA_TRANSFER_CLASS_4"/>
    <property type="match status" value="1"/>
</dbReference>
<dbReference type="Gene3D" id="3.20.10.10">
    <property type="entry name" value="D-amino Acid Aminotransferase, subunit A, domain 2"/>
    <property type="match status" value="1"/>
</dbReference>
<sequence length="303" mass="32479">MGMASASVLTFWDGSVSERRIPFGGSSMQHGTAVFEGIRCYLTQDGPALFRLEEHLTRLLRSAALLGMAHDYGIERLEADVLAAAAASGLPRCYVRPALFTADPILSIDLSGTPFTLAVEVWPATSFRPPTAPPARLMISTWRRPSPATFPPGAKATGMYVVSALARTEAAKAGYDDAIQLDPESGRVAEASVANVFLVRGGRLITPWLTDSLLPGITRDTVLVIARKIGMPTVEEPVEVRDLLTADEVFLTGTASELVPVASIGDHDLPACRPVFDTLSRAFRQATTGLDFTGLGWLTPVRD</sequence>
<keyword evidence="3 5" id="KW-0663">Pyridoxal phosphate</keyword>
<dbReference type="RefSeq" id="WP_344916695.1">
    <property type="nucleotide sequence ID" value="NZ_BAABAQ010000002.1"/>
</dbReference>
<proteinExistence type="inferred from homology"/>
<evidence type="ECO:0000256" key="2">
    <source>
        <dbReference type="ARBA" id="ARBA00009320"/>
    </source>
</evidence>
<dbReference type="PANTHER" id="PTHR42743">
    <property type="entry name" value="AMINO-ACID AMINOTRANSFERASE"/>
    <property type="match status" value="1"/>
</dbReference>
<dbReference type="Pfam" id="PF01063">
    <property type="entry name" value="Aminotran_4"/>
    <property type="match status" value="1"/>
</dbReference>
<dbReference type="InterPro" id="IPR043131">
    <property type="entry name" value="BCAT-like_N"/>
</dbReference>
<dbReference type="InterPro" id="IPR050571">
    <property type="entry name" value="Class-IV_PLP-Dep_Aminotrnsfr"/>
</dbReference>
<protein>
    <submittedName>
        <fullName evidence="6">Branched-chain-amino-acid transaminase</fullName>
    </submittedName>
</protein>
<evidence type="ECO:0000256" key="4">
    <source>
        <dbReference type="RuleBase" id="RU004106"/>
    </source>
</evidence>
<dbReference type="Proteomes" id="UP001501251">
    <property type="component" value="Unassembled WGS sequence"/>
</dbReference>
<dbReference type="EMBL" id="BAABAQ010000002">
    <property type="protein sequence ID" value="GAA4185872.1"/>
    <property type="molecule type" value="Genomic_DNA"/>
</dbReference>
<comment type="caution">
    <text evidence="6">The sequence shown here is derived from an EMBL/GenBank/DDBJ whole genome shotgun (WGS) entry which is preliminary data.</text>
</comment>
<keyword evidence="7" id="KW-1185">Reference proteome</keyword>
<dbReference type="PANTHER" id="PTHR42743:SF11">
    <property type="entry name" value="AMINODEOXYCHORISMATE LYASE"/>
    <property type="match status" value="1"/>
</dbReference>
<reference evidence="7" key="1">
    <citation type="journal article" date="2019" name="Int. J. Syst. Evol. Microbiol.">
        <title>The Global Catalogue of Microorganisms (GCM) 10K type strain sequencing project: providing services to taxonomists for standard genome sequencing and annotation.</title>
        <authorList>
            <consortium name="The Broad Institute Genomics Platform"/>
            <consortium name="The Broad Institute Genome Sequencing Center for Infectious Disease"/>
            <person name="Wu L."/>
            <person name="Ma J."/>
        </authorList>
    </citation>
    <scope>NUCLEOTIDE SEQUENCE [LARGE SCALE GENOMIC DNA]</scope>
    <source>
        <strain evidence="7">JCM 17388</strain>
    </source>
</reference>
<dbReference type="InterPro" id="IPR018300">
    <property type="entry name" value="Aminotrans_IV_CS"/>
</dbReference>
<dbReference type="InterPro" id="IPR043132">
    <property type="entry name" value="BCAT-like_C"/>
</dbReference>